<dbReference type="Proteomes" id="UP000249723">
    <property type="component" value="Unassembled WGS sequence"/>
</dbReference>
<evidence type="ECO:0000313" key="2">
    <source>
        <dbReference type="Proteomes" id="UP000249723"/>
    </source>
</evidence>
<keyword evidence="2" id="KW-1185">Reference proteome</keyword>
<dbReference type="AlphaFoldDB" id="A0A2X0LJQ4"/>
<dbReference type="STRING" id="289078.A0A2X0LJQ4"/>
<dbReference type="OrthoDB" id="2533365at2759"/>
<sequence>MCKTIIITTTITFSSRQRSLYRFAWRRFGQLLPLVRHERSNLRAVYRPQLRELIQDEQAEWSTVEQKVHATLKLLEASPSLLHQIPSLYYHHHYNRAKADMHLAIKWNPQDPASASKQWAKRQTKALKGADGLAERAQSGIAKALEGVVNRAEKGERAMLGLNRVK</sequence>
<organism evidence="1 2">
    <name type="scientific">Microbotryum saponariae</name>
    <dbReference type="NCBI Taxonomy" id="289078"/>
    <lineage>
        <taxon>Eukaryota</taxon>
        <taxon>Fungi</taxon>
        <taxon>Dikarya</taxon>
        <taxon>Basidiomycota</taxon>
        <taxon>Pucciniomycotina</taxon>
        <taxon>Microbotryomycetes</taxon>
        <taxon>Microbotryales</taxon>
        <taxon>Microbotryaceae</taxon>
        <taxon>Microbotryum</taxon>
    </lineage>
</organism>
<protein>
    <submittedName>
        <fullName evidence="1">BZ3500_MvSof-1268-A1-R1_Chr3-1g05887 protein</fullName>
    </submittedName>
</protein>
<dbReference type="EMBL" id="FMWP01000096">
    <property type="protein sequence ID" value="SCZ99223.1"/>
    <property type="molecule type" value="Genomic_DNA"/>
</dbReference>
<evidence type="ECO:0000313" key="1">
    <source>
        <dbReference type="EMBL" id="SCZ99223.1"/>
    </source>
</evidence>
<accession>A0A2X0LJQ4</accession>
<reference evidence="2" key="1">
    <citation type="submission" date="2016-10" db="EMBL/GenBank/DDBJ databases">
        <authorList>
            <person name="Jeantristanb JTB J.-T."/>
            <person name="Ricardo R."/>
        </authorList>
    </citation>
    <scope>NUCLEOTIDE SEQUENCE [LARGE SCALE GENOMIC DNA]</scope>
</reference>
<gene>
    <name evidence="1" type="ORF">BZ3500_MVSOF-1268-A1-R1_CHR3-1G05887</name>
</gene>
<name>A0A2X0LJQ4_9BASI</name>
<proteinExistence type="predicted"/>